<dbReference type="EMBL" id="SCEB01215710">
    <property type="protein sequence ID" value="RXM28113.1"/>
    <property type="molecule type" value="Genomic_DNA"/>
</dbReference>
<dbReference type="Proteomes" id="UP000289886">
    <property type="component" value="Unassembled WGS sequence"/>
</dbReference>
<accession>A0A444TYV1</accession>
<gene>
    <name evidence="2" type="ORF">EOD39_10024</name>
</gene>
<name>A0A444TYV1_ACIRT</name>
<evidence type="ECO:0000313" key="2">
    <source>
        <dbReference type="EMBL" id="RXM28113.1"/>
    </source>
</evidence>
<feature type="compositionally biased region" description="Polar residues" evidence="1">
    <location>
        <begin position="60"/>
        <end position="75"/>
    </location>
</feature>
<evidence type="ECO:0000256" key="1">
    <source>
        <dbReference type="SAM" id="MobiDB-lite"/>
    </source>
</evidence>
<feature type="region of interest" description="Disordered" evidence="1">
    <location>
        <begin position="60"/>
        <end position="100"/>
    </location>
</feature>
<sequence>MAASSTAETTVPQLIRSWDPVVTELAGVFKAFLEVQKVREEWVEQEAARRDHRWRAMQHQFQQLQSEVGQSSGSLAQADEGDDSHHLTSARVSRREQTVA</sequence>
<evidence type="ECO:0000313" key="3">
    <source>
        <dbReference type="Proteomes" id="UP000289886"/>
    </source>
</evidence>
<comment type="caution">
    <text evidence="2">The sequence shown here is derived from an EMBL/GenBank/DDBJ whole genome shotgun (WGS) entry which is preliminary data.</text>
</comment>
<proteinExistence type="predicted"/>
<keyword evidence="3" id="KW-1185">Reference proteome</keyword>
<dbReference type="AlphaFoldDB" id="A0A444TYV1"/>
<reference evidence="2 3" key="1">
    <citation type="submission" date="2019-01" db="EMBL/GenBank/DDBJ databases">
        <title>Draft Genome and Complete Hox-Cluster Characterization of the Sterlet Sturgeon (Acipenser ruthenus).</title>
        <authorList>
            <person name="Wei Q."/>
        </authorList>
    </citation>
    <scope>NUCLEOTIDE SEQUENCE [LARGE SCALE GENOMIC DNA]</scope>
    <source>
        <strain evidence="2">WHYD16114868_AA</strain>
        <tissue evidence="2">Blood</tissue>
    </source>
</reference>
<organism evidence="2 3">
    <name type="scientific">Acipenser ruthenus</name>
    <name type="common">Sterlet sturgeon</name>
    <dbReference type="NCBI Taxonomy" id="7906"/>
    <lineage>
        <taxon>Eukaryota</taxon>
        <taxon>Metazoa</taxon>
        <taxon>Chordata</taxon>
        <taxon>Craniata</taxon>
        <taxon>Vertebrata</taxon>
        <taxon>Euteleostomi</taxon>
        <taxon>Actinopterygii</taxon>
        <taxon>Chondrostei</taxon>
        <taxon>Acipenseriformes</taxon>
        <taxon>Acipenseridae</taxon>
        <taxon>Acipenser</taxon>
    </lineage>
</organism>
<protein>
    <submittedName>
        <fullName evidence="2">Uncharacterized protein</fullName>
    </submittedName>
</protein>